<keyword evidence="3" id="KW-1185">Reference proteome</keyword>
<feature type="compositionally biased region" description="Low complexity" evidence="1">
    <location>
        <begin position="1"/>
        <end position="24"/>
    </location>
</feature>
<evidence type="ECO:0000313" key="2">
    <source>
        <dbReference type="EMBL" id="EPQ59042.1"/>
    </source>
</evidence>
<gene>
    <name evidence="2" type="ORF">GLOTRDRAFT_125358</name>
</gene>
<protein>
    <submittedName>
        <fullName evidence="2">Uncharacterized protein</fullName>
    </submittedName>
</protein>
<dbReference type="eggNOG" id="ENOG502RCD4">
    <property type="taxonomic scope" value="Eukaryota"/>
</dbReference>
<dbReference type="Proteomes" id="UP000030669">
    <property type="component" value="Unassembled WGS sequence"/>
</dbReference>
<dbReference type="KEGG" id="gtr:GLOTRDRAFT_125358"/>
<name>S7QIH6_GLOTA</name>
<accession>S7QIH6</accession>
<dbReference type="GeneID" id="19301238"/>
<dbReference type="OrthoDB" id="2803656at2759"/>
<feature type="region of interest" description="Disordered" evidence="1">
    <location>
        <begin position="1"/>
        <end position="93"/>
    </location>
</feature>
<dbReference type="OMA" id="DSCTECE"/>
<organism evidence="2 3">
    <name type="scientific">Gloeophyllum trabeum (strain ATCC 11539 / FP-39264 / Madison 617)</name>
    <name type="common">Brown rot fungus</name>
    <dbReference type="NCBI Taxonomy" id="670483"/>
    <lineage>
        <taxon>Eukaryota</taxon>
        <taxon>Fungi</taxon>
        <taxon>Dikarya</taxon>
        <taxon>Basidiomycota</taxon>
        <taxon>Agaricomycotina</taxon>
        <taxon>Agaricomycetes</taxon>
        <taxon>Gloeophyllales</taxon>
        <taxon>Gloeophyllaceae</taxon>
        <taxon>Gloeophyllum</taxon>
    </lineage>
</organism>
<dbReference type="RefSeq" id="XP_007862132.1">
    <property type="nucleotide sequence ID" value="XM_007863941.1"/>
</dbReference>
<proteinExistence type="predicted"/>
<dbReference type="STRING" id="670483.S7QIH6"/>
<feature type="compositionally biased region" description="Polar residues" evidence="1">
    <location>
        <begin position="31"/>
        <end position="40"/>
    </location>
</feature>
<reference evidence="2 3" key="1">
    <citation type="journal article" date="2012" name="Science">
        <title>The Paleozoic origin of enzymatic lignin decomposition reconstructed from 31 fungal genomes.</title>
        <authorList>
            <person name="Floudas D."/>
            <person name="Binder M."/>
            <person name="Riley R."/>
            <person name="Barry K."/>
            <person name="Blanchette R.A."/>
            <person name="Henrissat B."/>
            <person name="Martinez A.T."/>
            <person name="Otillar R."/>
            <person name="Spatafora J.W."/>
            <person name="Yadav J.S."/>
            <person name="Aerts A."/>
            <person name="Benoit I."/>
            <person name="Boyd A."/>
            <person name="Carlson A."/>
            <person name="Copeland A."/>
            <person name="Coutinho P.M."/>
            <person name="de Vries R.P."/>
            <person name="Ferreira P."/>
            <person name="Findley K."/>
            <person name="Foster B."/>
            <person name="Gaskell J."/>
            <person name="Glotzer D."/>
            <person name="Gorecki P."/>
            <person name="Heitman J."/>
            <person name="Hesse C."/>
            <person name="Hori C."/>
            <person name="Igarashi K."/>
            <person name="Jurgens J.A."/>
            <person name="Kallen N."/>
            <person name="Kersten P."/>
            <person name="Kohler A."/>
            <person name="Kuees U."/>
            <person name="Kumar T.K.A."/>
            <person name="Kuo A."/>
            <person name="LaButti K."/>
            <person name="Larrondo L.F."/>
            <person name="Lindquist E."/>
            <person name="Ling A."/>
            <person name="Lombard V."/>
            <person name="Lucas S."/>
            <person name="Lundell T."/>
            <person name="Martin R."/>
            <person name="McLaughlin D.J."/>
            <person name="Morgenstern I."/>
            <person name="Morin E."/>
            <person name="Murat C."/>
            <person name="Nagy L.G."/>
            <person name="Nolan M."/>
            <person name="Ohm R.A."/>
            <person name="Patyshakuliyeva A."/>
            <person name="Rokas A."/>
            <person name="Ruiz-Duenas F.J."/>
            <person name="Sabat G."/>
            <person name="Salamov A."/>
            <person name="Samejima M."/>
            <person name="Schmutz J."/>
            <person name="Slot J.C."/>
            <person name="St John F."/>
            <person name="Stenlid J."/>
            <person name="Sun H."/>
            <person name="Sun S."/>
            <person name="Syed K."/>
            <person name="Tsang A."/>
            <person name="Wiebenga A."/>
            <person name="Young D."/>
            <person name="Pisabarro A."/>
            <person name="Eastwood D.C."/>
            <person name="Martin F."/>
            <person name="Cullen D."/>
            <person name="Grigoriev I.V."/>
            <person name="Hibbett D.S."/>
        </authorList>
    </citation>
    <scope>NUCLEOTIDE SEQUENCE [LARGE SCALE GENOMIC DNA]</scope>
    <source>
        <strain evidence="2 3">ATCC 11539</strain>
    </source>
</reference>
<dbReference type="AlphaFoldDB" id="S7QIH6"/>
<dbReference type="HOGENOM" id="CLU_844818_0_0_1"/>
<evidence type="ECO:0000256" key="1">
    <source>
        <dbReference type="SAM" id="MobiDB-lite"/>
    </source>
</evidence>
<feature type="compositionally biased region" description="Polar residues" evidence="1">
    <location>
        <begin position="49"/>
        <end position="59"/>
    </location>
</feature>
<sequence>MVLKQSSTSRRPSGGSSSRSTSRTLGVPSASHISSASATGSVRGRDKPSTASAKATNTKDPTEAGRNVPKRSKKPLDSTAKSRLGKSADSSKNANVFLPAGQKMAQLNGSITSSSAKPQPPVLKPLDQSDTLQVAAQLYSWLYMNNSLKKAHDFSNAAAREAIESFRRRLQEEESDISDRHIRFEAERLIAFLEELASSEIAADVAWVIRGLMKHEEETTPLLAEALTLAGHGVRNIDYVSPMHRLNDLLSDLARLRTKSTTLETALHRILSRHHREESYLKPVLQAYLPVLHARADNLDTATELILDIKENIGMWLERESLVLDTGGT</sequence>
<dbReference type="EMBL" id="KB469297">
    <property type="protein sequence ID" value="EPQ59042.1"/>
    <property type="molecule type" value="Genomic_DNA"/>
</dbReference>
<evidence type="ECO:0000313" key="3">
    <source>
        <dbReference type="Proteomes" id="UP000030669"/>
    </source>
</evidence>